<dbReference type="InterPro" id="IPR003593">
    <property type="entry name" value="AAA+_ATPase"/>
</dbReference>
<protein>
    <submittedName>
        <fullName evidence="3">AAA family ATPase</fullName>
    </submittedName>
</protein>
<dbReference type="InterPro" id="IPR052934">
    <property type="entry name" value="Methyl-DNA_Rec/Restrict_Enz"/>
</dbReference>
<evidence type="ECO:0000256" key="1">
    <source>
        <dbReference type="SAM" id="MobiDB-lite"/>
    </source>
</evidence>
<feature type="region of interest" description="Disordered" evidence="1">
    <location>
        <begin position="712"/>
        <end position="796"/>
    </location>
</feature>
<dbReference type="CDD" id="cd00009">
    <property type="entry name" value="AAA"/>
    <property type="match status" value="1"/>
</dbReference>
<dbReference type="EMBL" id="JBHUDD010000125">
    <property type="protein sequence ID" value="MFD1510536.1"/>
    <property type="molecule type" value="Genomic_DNA"/>
</dbReference>
<keyword evidence="4" id="KW-1185">Reference proteome</keyword>
<dbReference type="InterPro" id="IPR002740">
    <property type="entry name" value="EVE_domain"/>
</dbReference>
<dbReference type="Gene3D" id="3.40.50.300">
    <property type="entry name" value="P-loop containing nucleotide triphosphate hydrolases"/>
    <property type="match status" value="1"/>
</dbReference>
<gene>
    <name evidence="3" type="ORF">ACFTOW_14185</name>
</gene>
<evidence type="ECO:0000313" key="3">
    <source>
        <dbReference type="EMBL" id="MFD1510536.1"/>
    </source>
</evidence>
<reference evidence="4" key="1">
    <citation type="journal article" date="2019" name="Int. J. Syst. Evol. Microbiol.">
        <title>The Global Catalogue of Microorganisms (GCM) 10K type strain sequencing project: providing services to taxonomists for standard genome sequencing and annotation.</title>
        <authorList>
            <consortium name="The Broad Institute Genomics Platform"/>
            <consortium name="The Broad Institute Genome Sequencing Center for Infectious Disease"/>
            <person name="Wu L."/>
            <person name="Ma J."/>
        </authorList>
    </citation>
    <scope>NUCLEOTIDE SEQUENCE [LARGE SCALE GENOMIC DNA]</scope>
    <source>
        <strain evidence="4">CGMCC 1.12477</strain>
    </source>
</reference>
<dbReference type="Gene3D" id="3.10.590.10">
    <property type="entry name" value="ph1033 like domains"/>
    <property type="match status" value="1"/>
</dbReference>
<feature type="compositionally biased region" description="Basic residues" evidence="1">
    <location>
        <begin position="719"/>
        <end position="733"/>
    </location>
</feature>
<evidence type="ECO:0000313" key="4">
    <source>
        <dbReference type="Proteomes" id="UP001597186"/>
    </source>
</evidence>
<dbReference type="PANTHER" id="PTHR37291:SF1">
    <property type="entry name" value="TYPE IV METHYL-DIRECTED RESTRICTION ENZYME ECOKMCRB SUBUNIT"/>
    <property type="match status" value="1"/>
</dbReference>
<dbReference type="Proteomes" id="UP001597186">
    <property type="component" value="Unassembled WGS sequence"/>
</dbReference>
<dbReference type="SMART" id="SM00382">
    <property type="entry name" value="AAA"/>
    <property type="match status" value="1"/>
</dbReference>
<organism evidence="3 4">
    <name type="scientific">Lacimonas salitolerans</name>
    <dbReference type="NCBI Taxonomy" id="1323750"/>
    <lineage>
        <taxon>Bacteria</taxon>
        <taxon>Pseudomonadati</taxon>
        <taxon>Pseudomonadota</taxon>
        <taxon>Alphaproteobacteria</taxon>
        <taxon>Rhodobacterales</taxon>
        <taxon>Paracoccaceae</taxon>
        <taxon>Lacimonas</taxon>
    </lineage>
</organism>
<feature type="compositionally biased region" description="Basic and acidic residues" evidence="1">
    <location>
        <begin position="750"/>
        <end position="774"/>
    </location>
</feature>
<dbReference type="InterPro" id="IPR015947">
    <property type="entry name" value="PUA-like_sf"/>
</dbReference>
<dbReference type="InterPro" id="IPR011704">
    <property type="entry name" value="ATPase_dyneun-rel_AAA"/>
</dbReference>
<feature type="domain" description="AAA+ ATPase" evidence="2">
    <location>
        <begin position="436"/>
        <end position="616"/>
    </location>
</feature>
<sequence>MSKYNPNHHVEPIYDAATDWRERSLAGEQSVLSDAKNLWTIQLLDELDQRFVKNLDAGEGDFLSKLKAQLSEGSADCRQLMAESLWLTLLFPSNVGAAKKRENVLEIWSWSGEDLSATHPLLEDSVLEGIGSAGTAYNTHRWRELVFLIGALRDFKARDAADREQIASDPWAFSGWLSGLPEARHRQLIHILPHLLFPDTFERISSEGDKRLILAGSGDTTEKEIKKWSTVEIDRALLELRRRLEEEHGADIDFYQEEFESQWKNQTKNWLLSWNPSRWTWDTLTADRATTISGEKADNRWRCSSSKPREGDRVFLIRTGSPPKGVVAVGKVTRAPYEAEHWEQARADAGETTRFVDVAFDSVRDATSDEIVPLEQLQNREPGQEWNPQSSGIEIKAKAARTLERLWKALLPIASGATPPGDDAGSGDASPKKLAPPLNLILYGPPGTGKTFRLKNDYMPRYQDEAGDRFEFVTFHQSYAYEDFVEGIRPVTENGAVTYEVRPGVLKRLCDRARRAPDKRFALFIDEINRGNVAKVFGELITLVEVDKRIRIDASGNRSASCRGLEVTLPYSGERFGVPANVDVIGTMNTADRSIALLDSALRRRFRFEELTPKPELLESIDDDEGNAIDLRQLLQAMNARLSRLLHRDQTLGHSYFYHVKSFDELRRVFAREILPFLQEAFYDDWRQIRYILADQAVEEELQLVTGRGHRMPLCSFPRRTRPRSGTVRRSRSFGKTTSPRTQSARSTSHRNEVPDRPREGGCQHRPGRRDQRARGRRHRETRRTSATRGPRMGPSVIEVRAVLRSSAN</sequence>
<proteinExistence type="predicted"/>
<comment type="caution">
    <text evidence="3">The sequence shown here is derived from an EMBL/GenBank/DDBJ whole genome shotgun (WGS) entry which is preliminary data.</text>
</comment>
<dbReference type="PANTHER" id="PTHR37291">
    <property type="entry name" value="5-METHYLCYTOSINE-SPECIFIC RESTRICTION ENZYME B"/>
    <property type="match status" value="1"/>
</dbReference>
<dbReference type="InterPro" id="IPR027417">
    <property type="entry name" value="P-loop_NTPase"/>
</dbReference>
<feature type="compositionally biased region" description="Polar residues" evidence="1">
    <location>
        <begin position="734"/>
        <end position="747"/>
    </location>
</feature>
<name>A0ABW4EIL4_9RHOB</name>
<dbReference type="Pfam" id="PF01878">
    <property type="entry name" value="EVE"/>
    <property type="match status" value="1"/>
</dbReference>
<evidence type="ECO:0000259" key="2">
    <source>
        <dbReference type="SMART" id="SM00382"/>
    </source>
</evidence>
<accession>A0ABW4EIL4</accession>
<dbReference type="SUPFAM" id="SSF88697">
    <property type="entry name" value="PUA domain-like"/>
    <property type="match status" value="1"/>
</dbReference>
<dbReference type="SUPFAM" id="SSF52540">
    <property type="entry name" value="P-loop containing nucleoside triphosphate hydrolases"/>
    <property type="match status" value="1"/>
</dbReference>
<dbReference type="RefSeq" id="WP_379916805.1">
    <property type="nucleotide sequence ID" value="NZ_JBHUDD010000125.1"/>
</dbReference>
<dbReference type="Pfam" id="PF07728">
    <property type="entry name" value="AAA_5"/>
    <property type="match status" value="1"/>
</dbReference>